<reference evidence="2 3" key="1">
    <citation type="submission" date="2018-06" db="EMBL/GenBank/DDBJ databases">
        <authorList>
            <consortium name="Pathogen Informatics"/>
            <person name="Doyle S."/>
        </authorList>
    </citation>
    <scope>NUCLEOTIDE SEQUENCE [LARGE SCALE GENOMIC DNA]</scope>
    <source>
        <strain evidence="2 3">NCTC10736</strain>
    </source>
</reference>
<accession>A0A380B540</accession>
<name>A0A380B540_9GAMM</name>
<sequence length="280" mass="32083">MRHLKLPRECSATMSSNALYTDLSAYYDLMCSDINYQQQSASIHRLQQFLGNNGRQHLDLACGTGPHVRHFIDFGYQCSGLDINQPMLDMAMRRCPEAQFNLQDMTAFYLEQRVDLITCFLYSIHYSQSIEGLKSCIASVHSALNDGGLFCFNSVDKHQIDNTTSVKHFTEFEDHHFAFESGWHYGGEGEQQLLKLNIAKSRQPFMASLADTLPLFDTPDAGLQEIELWQDQHTMVATSFTELQQLLAPYFDVHIFEHDYERIVPWDCISGNALFVCVKR</sequence>
<dbReference type="GO" id="GO:0032259">
    <property type="term" value="P:methylation"/>
    <property type="evidence" value="ECO:0007669"/>
    <property type="project" value="UniProtKB-KW"/>
</dbReference>
<proteinExistence type="predicted"/>
<dbReference type="Proteomes" id="UP000255061">
    <property type="component" value="Unassembled WGS sequence"/>
</dbReference>
<feature type="domain" description="Methyltransferase" evidence="1">
    <location>
        <begin position="58"/>
        <end position="148"/>
    </location>
</feature>
<dbReference type="GO" id="GO:0008168">
    <property type="term" value="F:methyltransferase activity"/>
    <property type="evidence" value="ECO:0007669"/>
    <property type="project" value="UniProtKB-KW"/>
</dbReference>
<dbReference type="SUPFAM" id="SSF53335">
    <property type="entry name" value="S-adenosyl-L-methionine-dependent methyltransferases"/>
    <property type="match status" value="1"/>
</dbReference>
<dbReference type="CDD" id="cd02440">
    <property type="entry name" value="AdoMet_MTases"/>
    <property type="match status" value="1"/>
</dbReference>
<dbReference type="Gene3D" id="3.40.50.150">
    <property type="entry name" value="Vaccinia Virus protein VP39"/>
    <property type="match status" value="1"/>
</dbReference>
<dbReference type="Pfam" id="PF13649">
    <property type="entry name" value="Methyltransf_25"/>
    <property type="match status" value="1"/>
</dbReference>
<dbReference type="AlphaFoldDB" id="A0A380B540"/>
<evidence type="ECO:0000313" key="3">
    <source>
        <dbReference type="Proteomes" id="UP000255061"/>
    </source>
</evidence>
<dbReference type="EMBL" id="UGYV01000001">
    <property type="protein sequence ID" value="SUI93116.1"/>
    <property type="molecule type" value="Genomic_DNA"/>
</dbReference>
<dbReference type="InterPro" id="IPR041698">
    <property type="entry name" value="Methyltransf_25"/>
</dbReference>
<organism evidence="2 3">
    <name type="scientific">Shewanella morhuae</name>
    <dbReference type="NCBI Taxonomy" id="365591"/>
    <lineage>
        <taxon>Bacteria</taxon>
        <taxon>Pseudomonadati</taxon>
        <taxon>Pseudomonadota</taxon>
        <taxon>Gammaproteobacteria</taxon>
        <taxon>Alteromonadales</taxon>
        <taxon>Shewanellaceae</taxon>
        <taxon>Shewanella</taxon>
    </lineage>
</organism>
<evidence type="ECO:0000259" key="1">
    <source>
        <dbReference type="Pfam" id="PF13649"/>
    </source>
</evidence>
<dbReference type="Gene3D" id="2.20.25.110">
    <property type="entry name" value="S-adenosyl-L-methionine-dependent methyltransferases"/>
    <property type="match status" value="1"/>
</dbReference>
<keyword evidence="2" id="KW-0489">Methyltransferase</keyword>
<keyword evidence="2" id="KW-0808">Transferase</keyword>
<keyword evidence="2" id="KW-0830">Ubiquinone</keyword>
<dbReference type="InterPro" id="IPR029063">
    <property type="entry name" value="SAM-dependent_MTases_sf"/>
</dbReference>
<protein>
    <submittedName>
        <fullName evidence="2">Ubiquinone/menaquinone biosynthesis methyltransferase</fullName>
    </submittedName>
</protein>
<gene>
    <name evidence="2" type="ORF">NCTC10736_03605</name>
</gene>
<evidence type="ECO:0000313" key="2">
    <source>
        <dbReference type="EMBL" id="SUI93116.1"/>
    </source>
</evidence>